<gene>
    <name evidence="2" type="ORF">TSPGSL018_10511</name>
    <name evidence="1" type="ORF">TSPGSL018_17483</name>
    <name evidence="3" type="ORF">TSPGSL018_5583</name>
</gene>
<dbReference type="EMBL" id="GBEZ01007985">
    <property type="protein sequence ID" value="JAC77517.1"/>
    <property type="molecule type" value="Transcribed_RNA"/>
</dbReference>
<sequence>MADRNTRPKQVTELSLELVEKIKEKLTREDRALLRATCKFFRDAIPAPTVPRRAFDIAFRTEHDEDEKIAPSVRAALKDRPELLRYFRRVPITIPPLFRNIARARIRAQRNDADVHPETDSQIGGLRNPGIAEMIYSNKAHPEVSLLARELMAIKGANFPFWRPIPTGAAVRACMMAGDLRKAVSALNHGDASPMGLIHDPNYVENREVRLQFCRVLTPIQPRFVGDEAFAAAEQECEPNLERWGNPVEFLRMAVMLQNEGDSPGFEALGGSPVWPLWAPLVSRFAEMVPRYAVTIYQQVARGALRRGMPQDAANVALLGQNIQRGHDTVREIALKAITGIEPDGGVSQEDLASFLEALPERARPVVEEPLEIAGRSPMLAIWAMERGVIPEEFDVFEDYDARADTGRFIQALRKALEVIPTTSRGGRRYLVKYALDDAMEQYLIARRFRDVRELIVFARESGTGRPDIFGELKGTLELILDWREFLGHYGGDLLINTREIEASICDTTIQMRTKFGDFNAHDLSLLERMFEIGV</sequence>
<reference evidence="1" key="1">
    <citation type="submission" date="2014-05" db="EMBL/GenBank/DDBJ databases">
        <title>The transcriptome of the halophilic microalga Tetraselmis sp. GSL018 isolated from the Great Salt Lake, Utah.</title>
        <authorList>
            <person name="Jinkerson R.E."/>
            <person name="D'Adamo S."/>
            <person name="Posewitz M.C."/>
        </authorList>
    </citation>
    <scope>NUCLEOTIDE SEQUENCE</scope>
    <source>
        <strain evidence="1">GSL018</strain>
    </source>
</reference>
<dbReference type="AlphaFoldDB" id="A0A061RX94"/>
<organism evidence="1">
    <name type="scientific">Tetraselmis sp. GSL018</name>
    <dbReference type="NCBI Taxonomy" id="582737"/>
    <lineage>
        <taxon>Eukaryota</taxon>
        <taxon>Viridiplantae</taxon>
        <taxon>Chlorophyta</taxon>
        <taxon>core chlorophytes</taxon>
        <taxon>Chlorodendrophyceae</taxon>
        <taxon>Chlorodendrales</taxon>
        <taxon>Chlorodendraceae</taxon>
        <taxon>Tetraselmis</taxon>
    </lineage>
</organism>
<proteinExistence type="predicted"/>
<name>A0A061RX94_9CHLO</name>
<dbReference type="EMBL" id="GBEZ01004926">
    <property type="protein sequence ID" value="JAC80329.1"/>
    <property type="molecule type" value="Transcribed_RNA"/>
</dbReference>
<accession>A0A061RX94</accession>
<evidence type="ECO:0000313" key="2">
    <source>
        <dbReference type="EMBL" id="JAC80329.1"/>
    </source>
</evidence>
<evidence type="ECO:0008006" key="4">
    <source>
        <dbReference type="Google" id="ProtNLM"/>
    </source>
</evidence>
<protein>
    <recommendedName>
        <fullName evidence="4">F-box domain-containing protein</fullName>
    </recommendedName>
</protein>
<dbReference type="EMBL" id="GBEZ01002561">
    <property type="protein sequence ID" value="JAC82505.1"/>
    <property type="molecule type" value="Transcribed_RNA"/>
</dbReference>
<evidence type="ECO:0000313" key="1">
    <source>
        <dbReference type="EMBL" id="JAC77517.1"/>
    </source>
</evidence>
<evidence type="ECO:0000313" key="3">
    <source>
        <dbReference type="EMBL" id="JAC82505.1"/>
    </source>
</evidence>